<sequence length="183" mass="20946">MQQFAQRSDLHLGALVRVYQVKACLLEILHMLPGHGIDKIISDGVAKVKQRVIHAVVFGQKLSPDPMASLRHINRALVLGLNRAGNRSQCQQERQREDYRKDLGAIFHGLNIIQTTMAIRNSSRFLSGLHAVRLLSVHAGIFKDRRQQTKHQDAKQTHQSRPIPDHFWSQCIVEQTTKKRCHR</sequence>
<dbReference type="AlphaFoldDB" id="A0A645IEM2"/>
<organism evidence="1">
    <name type="scientific">bioreactor metagenome</name>
    <dbReference type="NCBI Taxonomy" id="1076179"/>
    <lineage>
        <taxon>unclassified sequences</taxon>
        <taxon>metagenomes</taxon>
        <taxon>ecological metagenomes</taxon>
    </lineage>
</organism>
<comment type="caution">
    <text evidence="1">The sequence shown here is derived from an EMBL/GenBank/DDBJ whole genome shotgun (WGS) entry which is preliminary data.</text>
</comment>
<gene>
    <name evidence="1" type="ORF">SDC9_197017</name>
</gene>
<protein>
    <submittedName>
        <fullName evidence="1">Uncharacterized protein</fullName>
    </submittedName>
</protein>
<accession>A0A645IEM2</accession>
<name>A0A645IEM2_9ZZZZ</name>
<reference evidence="1" key="1">
    <citation type="submission" date="2019-08" db="EMBL/GenBank/DDBJ databases">
        <authorList>
            <person name="Kucharzyk K."/>
            <person name="Murdoch R.W."/>
            <person name="Higgins S."/>
            <person name="Loffler F."/>
        </authorList>
    </citation>
    <scope>NUCLEOTIDE SEQUENCE</scope>
</reference>
<dbReference type="EMBL" id="VSSQ01112609">
    <property type="protein sequence ID" value="MPN49396.1"/>
    <property type="molecule type" value="Genomic_DNA"/>
</dbReference>
<evidence type="ECO:0000313" key="1">
    <source>
        <dbReference type="EMBL" id="MPN49396.1"/>
    </source>
</evidence>
<proteinExistence type="predicted"/>